<sequence>MSGFLTSFAAKVAVIVLEAAIGYIVQTLISSLLGRRRMRTA</sequence>
<proteinExistence type="predicted"/>
<organism evidence="2 3">
    <name type="scientific">Thermostaphylospora chromogena</name>
    <dbReference type="NCBI Taxonomy" id="35622"/>
    <lineage>
        <taxon>Bacteria</taxon>
        <taxon>Bacillati</taxon>
        <taxon>Actinomycetota</taxon>
        <taxon>Actinomycetes</taxon>
        <taxon>Streptosporangiales</taxon>
        <taxon>Thermomonosporaceae</taxon>
        <taxon>Thermostaphylospora</taxon>
    </lineage>
</organism>
<feature type="transmembrane region" description="Helical" evidence="1">
    <location>
        <begin position="12"/>
        <end position="33"/>
    </location>
</feature>
<evidence type="ECO:0000256" key="1">
    <source>
        <dbReference type="SAM" id="Phobius"/>
    </source>
</evidence>
<evidence type="ECO:0000313" key="3">
    <source>
        <dbReference type="Proteomes" id="UP000217103"/>
    </source>
</evidence>
<dbReference type="EMBL" id="FNKK01000002">
    <property type="protein sequence ID" value="SDQ65144.1"/>
    <property type="molecule type" value="Genomic_DNA"/>
</dbReference>
<keyword evidence="1" id="KW-0472">Membrane</keyword>
<dbReference type="AlphaFoldDB" id="A0A1H1CLT9"/>
<accession>A0A1H1CLT9</accession>
<keyword evidence="1" id="KW-1133">Transmembrane helix</keyword>
<keyword evidence="1" id="KW-0812">Transmembrane</keyword>
<dbReference type="STRING" id="35622.SAMN04489764_1541"/>
<name>A0A1H1CLT9_9ACTN</name>
<keyword evidence="3" id="KW-1185">Reference proteome</keyword>
<reference evidence="2 3" key="1">
    <citation type="submission" date="2016-10" db="EMBL/GenBank/DDBJ databases">
        <authorList>
            <person name="de Groot N.N."/>
        </authorList>
    </citation>
    <scope>NUCLEOTIDE SEQUENCE [LARGE SCALE GENOMIC DNA]</scope>
    <source>
        <strain evidence="2 3">DSM 43794</strain>
    </source>
</reference>
<gene>
    <name evidence="2" type="ORF">SAMN04489764_1541</name>
</gene>
<dbReference type="Proteomes" id="UP000217103">
    <property type="component" value="Unassembled WGS sequence"/>
</dbReference>
<protein>
    <submittedName>
        <fullName evidence="2">Uncharacterized protein</fullName>
    </submittedName>
</protein>
<dbReference type="RefSeq" id="WP_278247197.1">
    <property type="nucleotide sequence ID" value="NZ_FNKK01000002.1"/>
</dbReference>
<evidence type="ECO:0000313" key="2">
    <source>
        <dbReference type="EMBL" id="SDQ65144.1"/>
    </source>
</evidence>